<feature type="region of interest" description="Disordered" evidence="1">
    <location>
        <begin position="1"/>
        <end position="48"/>
    </location>
</feature>
<name>A0A9Q0XQY5_9SAUR</name>
<proteinExistence type="predicted"/>
<accession>A0A9Q0XQY5</accession>
<dbReference type="Proteomes" id="UP001142489">
    <property type="component" value="Unassembled WGS sequence"/>
</dbReference>
<dbReference type="EMBL" id="JAPFRF010000008">
    <property type="protein sequence ID" value="KAJ7324735.1"/>
    <property type="molecule type" value="Genomic_DNA"/>
</dbReference>
<evidence type="ECO:0000256" key="1">
    <source>
        <dbReference type="SAM" id="MobiDB-lite"/>
    </source>
</evidence>
<reference evidence="2" key="1">
    <citation type="journal article" date="2023" name="DNA Res.">
        <title>Chromosome-level genome assembly of Phrynocephalus forsythii using third-generation DNA sequencing and Hi-C analysis.</title>
        <authorList>
            <person name="Qi Y."/>
            <person name="Zhao W."/>
            <person name="Zhao Y."/>
            <person name="Niu C."/>
            <person name="Cao S."/>
            <person name="Zhang Y."/>
        </authorList>
    </citation>
    <scope>NUCLEOTIDE SEQUENCE</scope>
    <source>
        <tissue evidence="2">Muscle</tissue>
    </source>
</reference>
<keyword evidence="3" id="KW-1185">Reference proteome</keyword>
<dbReference type="AlphaFoldDB" id="A0A9Q0XQY5"/>
<protein>
    <submittedName>
        <fullName evidence="2">Uncharacterized protein</fullName>
    </submittedName>
</protein>
<evidence type="ECO:0000313" key="2">
    <source>
        <dbReference type="EMBL" id="KAJ7324735.1"/>
    </source>
</evidence>
<sequence>MRRGGGGATKPAKQEEESEESATGPLRATIGQTAEQQQLPPFQGKWTGGSLTCRWAAGREAEAKAKCPGWQGEITPRSTGALELRSFRENRRLPRQQPERAEKPLSHTSRDERPVLTKLAYASWISLVRYGESPED</sequence>
<feature type="compositionally biased region" description="Basic and acidic residues" evidence="1">
    <location>
        <begin position="85"/>
        <end position="112"/>
    </location>
</feature>
<evidence type="ECO:0000313" key="3">
    <source>
        <dbReference type="Proteomes" id="UP001142489"/>
    </source>
</evidence>
<organism evidence="2 3">
    <name type="scientific">Phrynocephalus forsythii</name>
    <dbReference type="NCBI Taxonomy" id="171643"/>
    <lineage>
        <taxon>Eukaryota</taxon>
        <taxon>Metazoa</taxon>
        <taxon>Chordata</taxon>
        <taxon>Craniata</taxon>
        <taxon>Vertebrata</taxon>
        <taxon>Euteleostomi</taxon>
        <taxon>Lepidosauria</taxon>
        <taxon>Squamata</taxon>
        <taxon>Bifurcata</taxon>
        <taxon>Unidentata</taxon>
        <taxon>Episquamata</taxon>
        <taxon>Toxicofera</taxon>
        <taxon>Iguania</taxon>
        <taxon>Acrodonta</taxon>
        <taxon>Agamidae</taxon>
        <taxon>Agaminae</taxon>
        <taxon>Phrynocephalus</taxon>
    </lineage>
</organism>
<feature type="region of interest" description="Disordered" evidence="1">
    <location>
        <begin position="64"/>
        <end position="112"/>
    </location>
</feature>
<comment type="caution">
    <text evidence="2">The sequence shown here is derived from an EMBL/GenBank/DDBJ whole genome shotgun (WGS) entry which is preliminary data.</text>
</comment>
<gene>
    <name evidence="2" type="ORF">JRQ81_017755</name>
</gene>
<feature type="compositionally biased region" description="Polar residues" evidence="1">
    <location>
        <begin position="30"/>
        <end position="40"/>
    </location>
</feature>